<reference evidence="3" key="1">
    <citation type="journal article" date="2017" name="Nat. Ecol. Evol.">
        <title>Genome expansion and lineage-specific genetic innovations in the forest pathogenic fungi Armillaria.</title>
        <authorList>
            <person name="Sipos G."/>
            <person name="Prasanna A.N."/>
            <person name="Walter M.C."/>
            <person name="O'Connor E."/>
            <person name="Balint B."/>
            <person name="Krizsan K."/>
            <person name="Kiss B."/>
            <person name="Hess J."/>
            <person name="Varga T."/>
            <person name="Slot J."/>
            <person name="Riley R."/>
            <person name="Boka B."/>
            <person name="Rigling D."/>
            <person name="Barry K."/>
            <person name="Lee J."/>
            <person name="Mihaltcheva S."/>
            <person name="LaButti K."/>
            <person name="Lipzen A."/>
            <person name="Waldron R."/>
            <person name="Moloney N.M."/>
            <person name="Sperisen C."/>
            <person name="Kredics L."/>
            <person name="Vagvoelgyi C."/>
            <person name="Patrignani A."/>
            <person name="Fitzpatrick D."/>
            <person name="Nagy I."/>
            <person name="Doyle S."/>
            <person name="Anderson J.B."/>
            <person name="Grigoriev I.V."/>
            <person name="Gueldener U."/>
            <person name="Muensterkoetter M."/>
            <person name="Nagy L.G."/>
        </authorList>
    </citation>
    <scope>NUCLEOTIDE SEQUENCE [LARGE SCALE GENOMIC DNA]</scope>
    <source>
        <strain evidence="3">Ar21-2</strain>
    </source>
</reference>
<evidence type="ECO:0000313" key="3">
    <source>
        <dbReference type="Proteomes" id="UP000217790"/>
    </source>
</evidence>
<accession>A0A2H3DBU0</accession>
<dbReference type="OMA" id="STNDICD"/>
<evidence type="ECO:0008006" key="4">
    <source>
        <dbReference type="Google" id="ProtNLM"/>
    </source>
</evidence>
<dbReference type="AlphaFoldDB" id="A0A2H3DBU0"/>
<keyword evidence="1" id="KW-0238">DNA-binding</keyword>
<dbReference type="Gene3D" id="1.10.150.130">
    <property type="match status" value="1"/>
</dbReference>
<name>A0A2H3DBU0_ARMGA</name>
<dbReference type="InParanoid" id="A0A2H3DBU0"/>
<dbReference type="OrthoDB" id="3254696at2759"/>
<gene>
    <name evidence="2" type="ORF">ARMGADRAFT_1104259</name>
</gene>
<dbReference type="GO" id="GO:0003677">
    <property type="term" value="F:DNA binding"/>
    <property type="evidence" value="ECO:0007669"/>
    <property type="project" value="UniProtKB-KW"/>
</dbReference>
<dbReference type="STRING" id="47427.A0A2H3DBU0"/>
<dbReference type="EMBL" id="KZ293658">
    <property type="protein sequence ID" value="PBK92711.1"/>
    <property type="molecule type" value="Genomic_DNA"/>
</dbReference>
<protein>
    <recommendedName>
        <fullName evidence="4">DNA breaking-rejoining enzyme</fullName>
    </recommendedName>
</protein>
<evidence type="ECO:0000256" key="1">
    <source>
        <dbReference type="ARBA" id="ARBA00023125"/>
    </source>
</evidence>
<proteinExistence type="predicted"/>
<dbReference type="Proteomes" id="UP000217790">
    <property type="component" value="Unassembled WGS sequence"/>
</dbReference>
<evidence type="ECO:0000313" key="2">
    <source>
        <dbReference type="EMBL" id="PBK92711.1"/>
    </source>
</evidence>
<dbReference type="InterPro" id="IPR010998">
    <property type="entry name" value="Integrase_recombinase_N"/>
</dbReference>
<organism evidence="2 3">
    <name type="scientific">Armillaria gallica</name>
    <name type="common">Bulbous honey fungus</name>
    <name type="synonym">Armillaria bulbosa</name>
    <dbReference type="NCBI Taxonomy" id="47427"/>
    <lineage>
        <taxon>Eukaryota</taxon>
        <taxon>Fungi</taxon>
        <taxon>Dikarya</taxon>
        <taxon>Basidiomycota</taxon>
        <taxon>Agaricomycotina</taxon>
        <taxon>Agaricomycetes</taxon>
        <taxon>Agaricomycetidae</taxon>
        <taxon>Agaricales</taxon>
        <taxon>Marasmiineae</taxon>
        <taxon>Physalacriaceae</taxon>
        <taxon>Armillaria</taxon>
    </lineage>
</organism>
<keyword evidence="3" id="KW-1185">Reference proteome</keyword>
<sequence length="255" mass="28796">MVEETIAKAWAEATRSKHRSGLKAYHSFCDAQNIPQQDHLPAKEELLCTFASSFAGQMTGDAICSKLNGIRAFHIQNNLPYNNGIQLKYTLIGLDKQAPADSKQIKRPPITKEMLDMLHEELDLEDPRDITIFALATMAFYAQVQLGELVPDRQDKMLFDAKAHPTGKNLAKPHTIHGSRILHLPHTKMEQVKGEDILLSKQNGCTDPIDALNNHIFQNDIQNNTPLASFKEGRSKRKCITKNAMLKWCNNIWIK</sequence>